<organism evidence="2 3">
    <name type="scientific">Spiroplasma clarkii</name>
    <dbReference type="NCBI Taxonomy" id="2139"/>
    <lineage>
        <taxon>Bacteria</taxon>
        <taxon>Bacillati</taxon>
        <taxon>Mycoplasmatota</taxon>
        <taxon>Mollicutes</taxon>
        <taxon>Entomoplasmatales</taxon>
        <taxon>Spiroplasmataceae</taxon>
        <taxon>Spiroplasma</taxon>
    </lineage>
</organism>
<protein>
    <recommendedName>
        <fullName evidence="1">Glycoside hydrolase 123 catalytic domain-containing protein</fullName>
    </recommendedName>
</protein>
<dbReference type="RefSeq" id="WP_100254485.1">
    <property type="nucleotide sequence ID" value="NZ_CP024870.1"/>
</dbReference>
<name>A0A2K8KGY2_9MOLU</name>
<sequence length="755" mass="86248">MNLKKRLINSFLIFGIITCILASSLSVWSAFTKRSPFFGTSYDNNYVVNEIELDSNKPAPHNFTIFYGDSMYNYANYKLSADETPVFNGNFASLRKTNNPWKELSLWQNDRKSQQMVMVFDMNAKISNVTVSIQGVNEASNNGVEAKINVMNFILSTKTIGTSTIPEGTTYFPDKIGGNTVVNPQIFPVQPFLVSFSSYTNKVIARHWNYNIIIQYLDNGVYKTKVEKVTLLVSDKTINPTSDFSFNAMTSPATLATYNFNAANIPPTQTTKSGVVTPLNKPDDEVANEIRDLYSANNYFDWMTHHDNYFPSYLDDKYADILKNNYSYMMQMGAQYAYAPIFGNSIMRVSVKNKKNYETHNKYFEEMADFSGDWFANENFEFSFDFNGFDKYLEFVKNNGFTKIYIPTITRGSNGLKFFYNYDNNAGVSSASLGSNNALYNIVSAVKDEFIDGYGNITNLGTSYINNFIPQYFQAVLNYLEQLSDEQKTTASGSKLEFYYSFDETSFEIDQAIIEQINQIDENKLLKSHAYLGWEYRVNIDDSDDLYQKFVEQFDDITIQQREIVVNALNDETRLANLKKIIQERKKANKITWIYSSWNNAPATYIASLPSEAYWGMLIAEKLGADGFTRFAYEGYRNSITSDGDVDNSATKEPGDSYLMYPTYYLQNTMPSIRLFNIQEAYNLVKKMRVLFANGDLTEASKIQLLSYLVNPKTFKNTSNYMFANDKNLEIKDVDFASINGMIEYLKISLTNKGA</sequence>
<gene>
    <name evidence="2" type="ORF">SCLAR_v1c06160</name>
</gene>
<reference evidence="2 3" key="1">
    <citation type="submission" date="2017-11" db="EMBL/GenBank/DDBJ databases">
        <title>Complete genome sequence of Spiroplasma clarkii CN-5 (DSM 19994).</title>
        <authorList>
            <person name="Tsai Y.-M."/>
            <person name="Chang A."/>
            <person name="Lo W.-S."/>
            <person name="Kuo C.-H."/>
        </authorList>
    </citation>
    <scope>NUCLEOTIDE SEQUENCE [LARGE SCALE GENOMIC DNA]</scope>
    <source>
        <strain evidence="2 3">CN-5</strain>
    </source>
</reference>
<accession>A0A2K8KGY2</accession>
<dbReference type="Proteomes" id="UP000231179">
    <property type="component" value="Chromosome"/>
</dbReference>
<dbReference type="Pfam" id="PF13320">
    <property type="entry name" value="GH123_cat"/>
    <property type="match status" value="1"/>
</dbReference>
<evidence type="ECO:0000313" key="2">
    <source>
        <dbReference type="EMBL" id="ATX70935.1"/>
    </source>
</evidence>
<evidence type="ECO:0000313" key="3">
    <source>
        <dbReference type="Proteomes" id="UP000231179"/>
    </source>
</evidence>
<dbReference type="EMBL" id="CP024870">
    <property type="protein sequence ID" value="ATX70935.1"/>
    <property type="molecule type" value="Genomic_DNA"/>
</dbReference>
<proteinExistence type="predicted"/>
<dbReference type="InterPro" id="IPR025150">
    <property type="entry name" value="GH123_cat"/>
</dbReference>
<dbReference type="AlphaFoldDB" id="A0A2K8KGY2"/>
<feature type="domain" description="Glycoside hydrolase 123 catalytic" evidence="1">
    <location>
        <begin position="313"/>
        <end position="690"/>
    </location>
</feature>
<keyword evidence="3" id="KW-1185">Reference proteome</keyword>
<evidence type="ECO:0000259" key="1">
    <source>
        <dbReference type="Pfam" id="PF13320"/>
    </source>
</evidence>